<reference evidence="3 4" key="1">
    <citation type="submission" date="2016-10" db="EMBL/GenBank/DDBJ databases">
        <authorList>
            <person name="de Groot N.N."/>
        </authorList>
    </citation>
    <scope>NUCLEOTIDE SEQUENCE [LARGE SCALE GENOMIC DNA]</scope>
    <source>
        <strain evidence="3 4">CGMCC 1.11156</strain>
    </source>
</reference>
<organism evidence="3 4">
    <name type="scientific">Nocardioides psychrotolerans</name>
    <dbReference type="NCBI Taxonomy" id="1005945"/>
    <lineage>
        <taxon>Bacteria</taxon>
        <taxon>Bacillati</taxon>
        <taxon>Actinomycetota</taxon>
        <taxon>Actinomycetes</taxon>
        <taxon>Propionibacteriales</taxon>
        <taxon>Nocardioidaceae</taxon>
        <taxon>Nocardioides</taxon>
    </lineage>
</organism>
<dbReference type="Gene3D" id="3.40.50.300">
    <property type="entry name" value="P-loop containing nucleotide triphosphate hydrolases"/>
    <property type="match status" value="1"/>
</dbReference>
<proteinExistence type="predicted"/>
<dbReference type="AlphaFoldDB" id="A0A1I3CD89"/>
<dbReference type="STRING" id="1005945.SAMN05216561_1029"/>
<evidence type="ECO:0000313" key="3">
    <source>
        <dbReference type="EMBL" id="SFH72457.1"/>
    </source>
</evidence>
<sequence>MTSLLEGAKKLVTRGTEIGARISALEAAAAASRGRVDDDLVDEAEAIAGRAAGRLKLSAQHTVVGIAGATGSGKSSTFNALTGLELSAVGVRRPTTSWASACVWGTEGATELLEWLGIPPRHQTTRDSMLDTRREDASMAGVVLLDLPDHDSTEVSHHLEVDRLVLLTDLLVWVLDPQKYADAAIHDRYLAPLSSHADVMVVVLNHIDIVPEDRRESMIADVRRLLDQDGLRQVPVIAVSARHGIGMPELRAEIARRVDDKQATRQRLEADIRGVATRLAEASGDATSRALSEQRIADLDDALADAAGVPTVVDAVERSTRLRAGRATGWPVVAWFSRLKPDPLKRLHLDLGDAAASLSGRSRTSLPATTPVQRARVDTEVRALADDAAAGLGRPWADAVRRASTSRLPDLGDSLDRAVGETDLDVATIPSWAGVVRVLQWALILIALAGGAWLAVLAVLGYLQVSVGDAPGLGPVPIPTLMLLGGVLLGILLAALCRWLVSVTASRRAASADRRLRSAVHRVTDELVVQPVAAELAAYTVVRTNLATMLK</sequence>
<dbReference type="GO" id="GO:0019843">
    <property type="term" value="F:rRNA binding"/>
    <property type="evidence" value="ECO:0007669"/>
    <property type="project" value="TreeGrafter"/>
</dbReference>
<feature type="transmembrane region" description="Helical" evidence="1">
    <location>
        <begin position="441"/>
        <end position="463"/>
    </location>
</feature>
<name>A0A1I3CD89_9ACTN</name>
<feature type="transmembrane region" description="Helical" evidence="1">
    <location>
        <begin position="483"/>
        <end position="501"/>
    </location>
</feature>
<dbReference type="GO" id="GO:0005525">
    <property type="term" value="F:GTP binding"/>
    <property type="evidence" value="ECO:0007669"/>
    <property type="project" value="InterPro"/>
</dbReference>
<dbReference type="GO" id="GO:0000028">
    <property type="term" value="P:ribosomal small subunit assembly"/>
    <property type="evidence" value="ECO:0007669"/>
    <property type="project" value="TreeGrafter"/>
</dbReference>
<keyword evidence="4" id="KW-1185">Reference proteome</keyword>
<dbReference type="GO" id="GO:0043024">
    <property type="term" value="F:ribosomal small subunit binding"/>
    <property type="evidence" value="ECO:0007669"/>
    <property type="project" value="TreeGrafter"/>
</dbReference>
<dbReference type="EMBL" id="FOQG01000002">
    <property type="protein sequence ID" value="SFH72457.1"/>
    <property type="molecule type" value="Genomic_DNA"/>
</dbReference>
<feature type="domain" description="G" evidence="2">
    <location>
        <begin position="64"/>
        <end position="180"/>
    </location>
</feature>
<evidence type="ECO:0000259" key="2">
    <source>
        <dbReference type="Pfam" id="PF01926"/>
    </source>
</evidence>
<dbReference type="InterPro" id="IPR005662">
    <property type="entry name" value="GTPase_Era-like"/>
</dbReference>
<accession>A0A1I3CD89</accession>
<protein>
    <submittedName>
        <fullName evidence="3">50S ribosome-binding GTPase</fullName>
    </submittedName>
</protein>
<gene>
    <name evidence="3" type="ORF">SAMN05216561_1029</name>
</gene>
<dbReference type="InterPro" id="IPR027417">
    <property type="entry name" value="P-loop_NTPase"/>
</dbReference>
<evidence type="ECO:0000313" key="4">
    <source>
        <dbReference type="Proteomes" id="UP000198649"/>
    </source>
</evidence>
<keyword evidence="1" id="KW-0472">Membrane</keyword>
<keyword evidence="1" id="KW-0812">Transmembrane</keyword>
<dbReference type="Proteomes" id="UP000198649">
    <property type="component" value="Unassembled WGS sequence"/>
</dbReference>
<dbReference type="OrthoDB" id="974105at2"/>
<evidence type="ECO:0000256" key="1">
    <source>
        <dbReference type="SAM" id="Phobius"/>
    </source>
</evidence>
<dbReference type="PANTHER" id="PTHR42698:SF1">
    <property type="entry name" value="GTPASE ERA, MITOCHONDRIAL"/>
    <property type="match status" value="1"/>
</dbReference>
<keyword evidence="1" id="KW-1133">Transmembrane helix</keyword>
<dbReference type="Pfam" id="PF01926">
    <property type="entry name" value="MMR_HSR1"/>
    <property type="match status" value="1"/>
</dbReference>
<dbReference type="SUPFAM" id="SSF52540">
    <property type="entry name" value="P-loop containing nucleoside triphosphate hydrolases"/>
    <property type="match status" value="1"/>
</dbReference>
<dbReference type="PANTHER" id="PTHR42698">
    <property type="entry name" value="GTPASE ERA"/>
    <property type="match status" value="1"/>
</dbReference>
<dbReference type="InterPro" id="IPR006073">
    <property type="entry name" value="GTP-bd"/>
</dbReference>
<dbReference type="GO" id="GO:0005829">
    <property type="term" value="C:cytosol"/>
    <property type="evidence" value="ECO:0007669"/>
    <property type="project" value="TreeGrafter"/>
</dbReference>